<reference evidence="2 3" key="1">
    <citation type="submission" date="2024-04" db="EMBL/GenBank/DDBJ databases">
        <authorList>
            <person name="Waldvogel A.-M."/>
            <person name="Schoenle A."/>
        </authorList>
    </citation>
    <scope>NUCLEOTIDE SEQUENCE [LARGE SCALE GENOMIC DNA]</scope>
</reference>
<sequence length="83" mass="8526">MEEGEGKVSSGCYHLRGVLGHAGGQCLESLERRQGPGPNITWAPGSRSADPTAGCGGEWGVYACSPPPSWAADPGLSLREGDT</sequence>
<gene>
    <name evidence="2" type="ORF">KC01_LOCUS21613</name>
</gene>
<proteinExistence type="predicted"/>
<accession>A0AAV2KYC5</accession>
<evidence type="ECO:0000313" key="3">
    <source>
        <dbReference type="Proteomes" id="UP001497482"/>
    </source>
</evidence>
<feature type="region of interest" description="Disordered" evidence="1">
    <location>
        <begin position="30"/>
        <end position="49"/>
    </location>
</feature>
<dbReference type="AlphaFoldDB" id="A0AAV2KYC5"/>
<evidence type="ECO:0000313" key="2">
    <source>
        <dbReference type="EMBL" id="CAL1592359.1"/>
    </source>
</evidence>
<evidence type="ECO:0000256" key="1">
    <source>
        <dbReference type="SAM" id="MobiDB-lite"/>
    </source>
</evidence>
<protein>
    <submittedName>
        <fullName evidence="2">Uncharacterized protein</fullName>
    </submittedName>
</protein>
<dbReference type="EMBL" id="OZ035824">
    <property type="protein sequence ID" value="CAL1592359.1"/>
    <property type="molecule type" value="Genomic_DNA"/>
</dbReference>
<organism evidence="2 3">
    <name type="scientific">Knipowitschia caucasica</name>
    <name type="common">Caucasian dwarf goby</name>
    <name type="synonym">Pomatoschistus caucasicus</name>
    <dbReference type="NCBI Taxonomy" id="637954"/>
    <lineage>
        <taxon>Eukaryota</taxon>
        <taxon>Metazoa</taxon>
        <taxon>Chordata</taxon>
        <taxon>Craniata</taxon>
        <taxon>Vertebrata</taxon>
        <taxon>Euteleostomi</taxon>
        <taxon>Actinopterygii</taxon>
        <taxon>Neopterygii</taxon>
        <taxon>Teleostei</taxon>
        <taxon>Neoteleostei</taxon>
        <taxon>Acanthomorphata</taxon>
        <taxon>Gobiaria</taxon>
        <taxon>Gobiiformes</taxon>
        <taxon>Gobioidei</taxon>
        <taxon>Gobiidae</taxon>
        <taxon>Gobiinae</taxon>
        <taxon>Knipowitschia</taxon>
    </lineage>
</organism>
<keyword evidence="3" id="KW-1185">Reference proteome</keyword>
<dbReference type="Proteomes" id="UP001497482">
    <property type="component" value="Chromosome 2"/>
</dbReference>
<name>A0AAV2KYC5_KNICA</name>